<dbReference type="CDD" id="cd00130">
    <property type="entry name" value="PAS"/>
    <property type="match status" value="4"/>
</dbReference>
<keyword evidence="5" id="KW-0418">Kinase</keyword>
<dbReference type="PROSITE" id="PS50113">
    <property type="entry name" value="PAC"/>
    <property type="match status" value="4"/>
</dbReference>
<dbReference type="GO" id="GO:0006355">
    <property type="term" value="P:regulation of DNA-templated transcription"/>
    <property type="evidence" value="ECO:0007669"/>
    <property type="project" value="InterPro"/>
</dbReference>
<dbReference type="PROSITE" id="PS50112">
    <property type="entry name" value="PAS"/>
    <property type="match status" value="3"/>
</dbReference>
<dbReference type="InterPro" id="IPR000700">
    <property type="entry name" value="PAS-assoc_C"/>
</dbReference>
<feature type="domain" description="Histidine kinase" evidence="7">
    <location>
        <begin position="990"/>
        <end position="1213"/>
    </location>
</feature>
<dbReference type="InterPro" id="IPR003661">
    <property type="entry name" value="HisK_dim/P_dom"/>
</dbReference>
<sequence>MLKDQKCHDRISDLRSKAEEALRELSPDTQDVSFLSLQYIRRLIHELQVHQLGLEIQKEELSRTQRELEMLRDKYSELYDFTPFGYFSLDQNGMILDANLIGADLLGMDKQSLIGKPFSLFVSDQQTFYSYWQELSSTDAKLHCEVRMNKKDGAQLLTRLESLAVRDSDGRFTGLRTAIFDITEQKKAVEAGQTAEATFNAMIEGFNGLVYSCSPDYEIEFVNERLIQRTGHNPIGEKCYQVLHGREDRCPWCVHEKVQSGETIRWVIQSPMDDHWYYVVNTPISHRDGKISKMAMIEDITDRKEAEHALKESEERFRAIFDNHHAVMLIIDPETGKIEDASPGACFFYGYSREDLQKKNISEINTLPPERVAEKLQMARFQHSKHFEFQHRLANGELRDVEVCSGPIVIGGKTLLFSVVNDVTQRKLAEEALRRSEERYRDIFDNAPISIMEQDFSGIHAHFEKLRASGIDNLRAHFEGHPEDVTLCASLPRKLKLNQETATLFEVTTKEDIPSDLTPFLDEESWNVARDALISLAEGKTRFEGEVGIMTLSGEKKIFSLRLSVSEGHEKTLDRVLISLTDITEQKRLEEKLERSISLLRSTLEATADGLLVVTKDKGIVSFNQRLLDMWHIPPDVVEARDATQAVTYGLAQVENAQAFIDNLRESCASAESPSFDVIEFRDGRVFECYSRPQDIGGRIVGRVLSFRDVTDRKNAEKALHESRQRLELALAGGEIGFWDRNLRTGDIILNQRWTEMFGYPLEGDKATHLGWASLIHPDDFDRVMKAVDGYRKGKITRSECEYRLQTKSGEWKWVLDRSQVVERGEDGKPLRIVGAYLDITDRKRSEEALKESEQRNRLLIEESPVGIVMIQQGKATYINPAALDIFGYERPDEVLERPVQDFVAPEDYGLLKKLQEDRWGGKPLPLSFEIKGLKSNGEILELALWPRVIDHFGEPTTLAFVADRTEAKNLRDQLLHSQKMEAIGTLAGGIAHDFNNLLTIILGYSDLMLSETDKEAHNYEDLEKVVHAARTAGDMIQSILAFSRRTESKPLPIDLNRVVEKLQQMLSRLIPRTIEVEVNLASDLPITNADPSQIEQILMNLAVNARDAMPAGGRLIIGTESVLLDDFYCRSHIGACEGPHVLLTVSDTGDGIDKASMDRIFEPFYTTKKPGEGTGLGLAMVYGIVKNHGGHIICESDVGSGTTFRIYLPAQQAKDKQGVRESVETSAMGDGTILLVDDEEFIRSLAQRLLEKWGYHVITADNGKEAVMIYEQRKGEISLVILDLIMPTMDGKECLDEILSIDRDAKVLLASGHTPDEATRGLLEGRAKGFVSKPYDTTQMLAAIRRILGNAQAQSKE</sequence>
<evidence type="ECO:0000313" key="11">
    <source>
        <dbReference type="EMBL" id="MBI5248557.1"/>
    </source>
</evidence>
<dbReference type="InterPro" id="IPR000014">
    <property type="entry name" value="PAS"/>
</dbReference>
<evidence type="ECO:0000256" key="4">
    <source>
        <dbReference type="ARBA" id="ARBA00022679"/>
    </source>
</evidence>
<dbReference type="EC" id="2.7.13.3" evidence="2"/>
<dbReference type="GO" id="GO:0000155">
    <property type="term" value="F:phosphorelay sensor kinase activity"/>
    <property type="evidence" value="ECO:0007669"/>
    <property type="project" value="InterPro"/>
</dbReference>
<gene>
    <name evidence="11" type="ORF">HY912_03610</name>
</gene>
<reference evidence="11" key="1">
    <citation type="submission" date="2020-07" db="EMBL/GenBank/DDBJ databases">
        <title>Huge and variable diversity of episymbiotic CPR bacteria and DPANN archaea in groundwater ecosystems.</title>
        <authorList>
            <person name="He C.Y."/>
            <person name="Keren R."/>
            <person name="Whittaker M."/>
            <person name="Farag I.F."/>
            <person name="Doudna J."/>
            <person name="Cate J.H.D."/>
            <person name="Banfield J.F."/>
        </authorList>
    </citation>
    <scope>NUCLEOTIDE SEQUENCE</scope>
    <source>
        <strain evidence="11">NC_groundwater_1664_Pr3_B-0.1um_52_9</strain>
    </source>
</reference>
<dbReference type="Gene3D" id="1.10.287.130">
    <property type="match status" value="1"/>
</dbReference>
<dbReference type="Pfam" id="PF13426">
    <property type="entry name" value="PAS_9"/>
    <property type="match status" value="2"/>
</dbReference>
<dbReference type="PROSITE" id="PS50110">
    <property type="entry name" value="RESPONSE_REGULATORY"/>
    <property type="match status" value="1"/>
</dbReference>
<evidence type="ECO:0000259" key="10">
    <source>
        <dbReference type="PROSITE" id="PS50113"/>
    </source>
</evidence>
<dbReference type="SUPFAM" id="SSF55785">
    <property type="entry name" value="PYP-like sensor domain (PAS domain)"/>
    <property type="match status" value="7"/>
</dbReference>
<dbReference type="PANTHER" id="PTHR43304">
    <property type="entry name" value="PHYTOCHROME-LIKE PROTEIN CPH1"/>
    <property type="match status" value="1"/>
</dbReference>
<feature type="domain" description="PAS" evidence="9">
    <location>
        <begin position="313"/>
        <end position="370"/>
    </location>
</feature>
<evidence type="ECO:0000259" key="9">
    <source>
        <dbReference type="PROSITE" id="PS50112"/>
    </source>
</evidence>
<dbReference type="InterPro" id="IPR004358">
    <property type="entry name" value="Sig_transdc_His_kin-like_C"/>
</dbReference>
<dbReference type="InterPro" id="IPR013655">
    <property type="entry name" value="PAS_fold_3"/>
</dbReference>
<evidence type="ECO:0000256" key="6">
    <source>
        <dbReference type="PROSITE-ProRule" id="PRU00169"/>
    </source>
</evidence>
<accession>A0A9D6V3M3</accession>
<name>A0A9D6V3M3_9BACT</name>
<evidence type="ECO:0000256" key="1">
    <source>
        <dbReference type="ARBA" id="ARBA00000085"/>
    </source>
</evidence>
<protein>
    <recommendedName>
        <fullName evidence="2">histidine kinase</fullName>
        <ecNumber evidence="2">2.7.13.3</ecNumber>
    </recommendedName>
</protein>
<dbReference type="SUPFAM" id="SSF52172">
    <property type="entry name" value="CheY-like"/>
    <property type="match status" value="1"/>
</dbReference>
<comment type="catalytic activity">
    <reaction evidence="1">
        <text>ATP + protein L-histidine = ADP + protein N-phospho-L-histidine.</text>
        <dbReference type="EC" id="2.7.13.3"/>
    </reaction>
</comment>
<dbReference type="SMART" id="SM00448">
    <property type="entry name" value="REC"/>
    <property type="match status" value="1"/>
</dbReference>
<dbReference type="EMBL" id="JACRDE010000109">
    <property type="protein sequence ID" value="MBI5248557.1"/>
    <property type="molecule type" value="Genomic_DNA"/>
</dbReference>
<dbReference type="PANTHER" id="PTHR43304:SF1">
    <property type="entry name" value="PAC DOMAIN-CONTAINING PROTEIN"/>
    <property type="match status" value="1"/>
</dbReference>
<dbReference type="SMART" id="SM00387">
    <property type="entry name" value="HATPase_c"/>
    <property type="match status" value="1"/>
</dbReference>
<dbReference type="InterPro" id="IPR052162">
    <property type="entry name" value="Sensor_kinase/Photoreceptor"/>
</dbReference>
<dbReference type="InterPro" id="IPR036097">
    <property type="entry name" value="HisK_dim/P_sf"/>
</dbReference>
<dbReference type="InterPro" id="IPR001610">
    <property type="entry name" value="PAC"/>
</dbReference>
<feature type="domain" description="PAC" evidence="10">
    <location>
        <begin position="543"/>
        <end position="595"/>
    </location>
</feature>
<evidence type="ECO:0000313" key="12">
    <source>
        <dbReference type="Proteomes" id="UP000807825"/>
    </source>
</evidence>
<evidence type="ECO:0000256" key="5">
    <source>
        <dbReference type="ARBA" id="ARBA00022777"/>
    </source>
</evidence>
<dbReference type="Pfam" id="PF08447">
    <property type="entry name" value="PAS_3"/>
    <property type="match status" value="1"/>
</dbReference>
<dbReference type="InterPro" id="IPR003594">
    <property type="entry name" value="HATPase_dom"/>
</dbReference>
<feature type="domain" description="PAC" evidence="10">
    <location>
        <begin position="262"/>
        <end position="312"/>
    </location>
</feature>
<dbReference type="Proteomes" id="UP000807825">
    <property type="component" value="Unassembled WGS sequence"/>
</dbReference>
<evidence type="ECO:0000259" key="7">
    <source>
        <dbReference type="PROSITE" id="PS50109"/>
    </source>
</evidence>
<feature type="modified residue" description="4-aspartylphosphate" evidence="6">
    <location>
        <position position="1284"/>
    </location>
</feature>
<dbReference type="Gene3D" id="3.30.450.20">
    <property type="entry name" value="PAS domain"/>
    <property type="match status" value="7"/>
</dbReference>
<evidence type="ECO:0000256" key="3">
    <source>
        <dbReference type="ARBA" id="ARBA00022553"/>
    </source>
</evidence>
<evidence type="ECO:0000259" key="8">
    <source>
        <dbReference type="PROSITE" id="PS50110"/>
    </source>
</evidence>
<feature type="domain" description="PAC" evidence="10">
    <location>
        <begin position="142"/>
        <end position="194"/>
    </location>
</feature>
<dbReference type="Pfam" id="PF00512">
    <property type="entry name" value="HisKA"/>
    <property type="match status" value="1"/>
</dbReference>
<keyword evidence="3 6" id="KW-0597">Phosphoprotein</keyword>
<dbReference type="Pfam" id="PF00072">
    <property type="entry name" value="Response_reg"/>
    <property type="match status" value="1"/>
</dbReference>
<dbReference type="SMART" id="SM00091">
    <property type="entry name" value="PAS"/>
    <property type="match status" value="6"/>
</dbReference>
<dbReference type="PRINTS" id="PR00344">
    <property type="entry name" value="BCTRLSENSOR"/>
</dbReference>
<dbReference type="SMART" id="SM00086">
    <property type="entry name" value="PAC"/>
    <property type="match status" value="4"/>
</dbReference>
<dbReference type="PROSITE" id="PS50109">
    <property type="entry name" value="HIS_KIN"/>
    <property type="match status" value="1"/>
</dbReference>
<dbReference type="InterPro" id="IPR005467">
    <property type="entry name" value="His_kinase_dom"/>
</dbReference>
<keyword evidence="4" id="KW-0808">Transferase</keyword>
<feature type="domain" description="PAC" evidence="10">
    <location>
        <begin position="799"/>
        <end position="852"/>
    </location>
</feature>
<dbReference type="Gene3D" id="3.30.565.10">
    <property type="entry name" value="Histidine kinase-like ATPase, C-terminal domain"/>
    <property type="match status" value="1"/>
</dbReference>
<feature type="domain" description="PAS" evidence="9">
    <location>
        <begin position="71"/>
        <end position="116"/>
    </location>
</feature>
<dbReference type="InterPro" id="IPR035965">
    <property type="entry name" value="PAS-like_dom_sf"/>
</dbReference>
<dbReference type="InterPro" id="IPR036890">
    <property type="entry name" value="HATPase_C_sf"/>
</dbReference>
<dbReference type="Gene3D" id="3.40.50.2300">
    <property type="match status" value="1"/>
</dbReference>
<evidence type="ECO:0000256" key="2">
    <source>
        <dbReference type="ARBA" id="ARBA00012438"/>
    </source>
</evidence>
<feature type="domain" description="Response regulatory" evidence="8">
    <location>
        <begin position="1233"/>
        <end position="1349"/>
    </location>
</feature>
<feature type="domain" description="PAS" evidence="9">
    <location>
        <begin position="873"/>
        <end position="914"/>
    </location>
</feature>
<dbReference type="CDD" id="cd00082">
    <property type="entry name" value="HisKA"/>
    <property type="match status" value="1"/>
</dbReference>
<dbReference type="Pfam" id="PF00989">
    <property type="entry name" value="PAS"/>
    <property type="match status" value="1"/>
</dbReference>
<dbReference type="InterPro" id="IPR001789">
    <property type="entry name" value="Sig_transdc_resp-reg_receiver"/>
</dbReference>
<dbReference type="InterPro" id="IPR011006">
    <property type="entry name" value="CheY-like_superfamily"/>
</dbReference>
<dbReference type="NCBIfam" id="TIGR00229">
    <property type="entry name" value="sensory_box"/>
    <property type="match status" value="5"/>
</dbReference>
<proteinExistence type="predicted"/>
<comment type="caution">
    <text evidence="11">The sequence shown here is derived from an EMBL/GenBank/DDBJ whole genome shotgun (WGS) entry which is preliminary data.</text>
</comment>
<dbReference type="SMART" id="SM00388">
    <property type="entry name" value="HisKA"/>
    <property type="match status" value="1"/>
</dbReference>
<dbReference type="Pfam" id="PF02518">
    <property type="entry name" value="HATPase_c"/>
    <property type="match status" value="1"/>
</dbReference>
<organism evidence="11 12">
    <name type="scientific">Desulfomonile tiedjei</name>
    <dbReference type="NCBI Taxonomy" id="2358"/>
    <lineage>
        <taxon>Bacteria</taxon>
        <taxon>Pseudomonadati</taxon>
        <taxon>Thermodesulfobacteriota</taxon>
        <taxon>Desulfomonilia</taxon>
        <taxon>Desulfomonilales</taxon>
        <taxon>Desulfomonilaceae</taxon>
        <taxon>Desulfomonile</taxon>
    </lineage>
</organism>
<dbReference type="SUPFAM" id="SSF47384">
    <property type="entry name" value="Homodimeric domain of signal transducing histidine kinase"/>
    <property type="match status" value="1"/>
</dbReference>
<dbReference type="InterPro" id="IPR013767">
    <property type="entry name" value="PAS_fold"/>
</dbReference>
<dbReference type="SUPFAM" id="SSF55874">
    <property type="entry name" value="ATPase domain of HSP90 chaperone/DNA topoisomerase II/histidine kinase"/>
    <property type="match status" value="1"/>
</dbReference>
<dbReference type="Pfam" id="PF12860">
    <property type="entry name" value="PAS_7"/>
    <property type="match status" value="1"/>
</dbReference>